<evidence type="ECO:0000313" key="2">
    <source>
        <dbReference type="EMBL" id="PWA81670.1"/>
    </source>
</evidence>
<protein>
    <submittedName>
        <fullName evidence="2">Nucleic acid-binding, OB-fold protein</fullName>
    </submittedName>
</protein>
<dbReference type="OrthoDB" id="1419373at2759"/>
<comment type="caution">
    <text evidence="2">The sequence shown here is derived from an EMBL/GenBank/DDBJ whole genome shotgun (WGS) entry which is preliminary data.</text>
</comment>
<evidence type="ECO:0000313" key="3">
    <source>
        <dbReference type="Proteomes" id="UP000245207"/>
    </source>
</evidence>
<accession>A0A2U1P7E0</accession>
<dbReference type="AlphaFoldDB" id="A0A2U1P7E0"/>
<dbReference type="Pfam" id="PF08646">
    <property type="entry name" value="Rep_fac-A_C"/>
    <property type="match status" value="1"/>
</dbReference>
<dbReference type="InterPro" id="IPR013955">
    <property type="entry name" value="Rep_factor-A_C"/>
</dbReference>
<reference evidence="2 3" key="1">
    <citation type="journal article" date="2018" name="Mol. Plant">
        <title>The genome of Artemisia annua provides insight into the evolution of Asteraceae family and artemisinin biosynthesis.</title>
        <authorList>
            <person name="Shen Q."/>
            <person name="Zhang L."/>
            <person name="Liao Z."/>
            <person name="Wang S."/>
            <person name="Yan T."/>
            <person name="Shi P."/>
            <person name="Liu M."/>
            <person name="Fu X."/>
            <person name="Pan Q."/>
            <person name="Wang Y."/>
            <person name="Lv Z."/>
            <person name="Lu X."/>
            <person name="Zhang F."/>
            <person name="Jiang W."/>
            <person name="Ma Y."/>
            <person name="Chen M."/>
            <person name="Hao X."/>
            <person name="Li L."/>
            <person name="Tang Y."/>
            <person name="Lv G."/>
            <person name="Zhou Y."/>
            <person name="Sun X."/>
            <person name="Brodelius P.E."/>
            <person name="Rose J.K.C."/>
            <person name="Tang K."/>
        </authorList>
    </citation>
    <scope>NUCLEOTIDE SEQUENCE [LARGE SCALE GENOMIC DNA]</scope>
    <source>
        <strain evidence="3">cv. Huhao1</strain>
        <tissue evidence="2">Leaf</tissue>
    </source>
</reference>
<dbReference type="Proteomes" id="UP000245207">
    <property type="component" value="Unassembled WGS sequence"/>
</dbReference>
<keyword evidence="3" id="KW-1185">Reference proteome</keyword>
<sequence>MNLLKRWYYLACGSGKCKKSVTRKDGQLWCDTCNKPVSYPRSRFRLQVDVMDATAQTVIVMWEETASELRRSRRCLMSLMR</sequence>
<dbReference type="EMBL" id="PKPP01001563">
    <property type="protein sequence ID" value="PWA81670.1"/>
    <property type="molecule type" value="Genomic_DNA"/>
</dbReference>
<organism evidence="2 3">
    <name type="scientific">Artemisia annua</name>
    <name type="common">Sweet wormwood</name>
    <dbReference type="NCBI Taxonomy" id="35608"/>
    <lineage>
        <taxon>Eukaryota</taxon>
        <taxon>Viridiplantae</taxon>
        <taxon>Streptophyta</taxon>
        <taxon>Embryophyta</taxon>
        <taxon>Tracheophyta</taxon>
        <taxon>Spermatophyta</taxon>
        <taxon>Magnoliopsida</taxon>
        <taxon>eudicotyledons</taxon>
        <taxon>Gunneridae</taxon>
        <taxon>Pentapetalae</taxon>
        <taxon>asterids</taxon>
        <taxon>campanulids</taxon>
        <taxon>Asterales</taxon>
        <taxon>Asteraceae</taxon>
        <taxon>Asteroideae</taxon>
        <taxon>Anthemideae</taxon>
        <taxon>Artemisiinae</taxon>
        <taxon>Artemisia</taxon>
    </lineage>
</organism>
<evidence type="ECO:0000259" key="1">
    <source>
        <dbReference type="Pfam" id="PF08646"/>
    </source>
</evidence>
<dbReference type="SUPFAM" id="SSF50249">
    <property type="entry name" value="Nucleic acid-binding proteins"/>
    <property type="match status" value="1"/>
</dbReference>
<dbReference type="Gene3D" id="2.40.50.140">
    <property type="entry name" value="Nucleic acid-binding proteins"/>
    <property type="match status" value="1"/>
</dbReference>
<name>A0A2U1P7E0_ARTAN</name>
<gene>
    <name evidence="2" type="ORF">CTI12_AA184270</name>
</gene>
<proteinExistence type="predicted"/>
<feature type="domain" description="Replication factor A C-terminal" evidence="1">
    <location>
        <begin position="7"/>
        <end position="69"/>
    </location>
</feature>
<dbReference type="InterPro" id="IPR012340">
    <property type="entry name" value="NA-bd_OB-fold"/>
</dbReference>